<dbReference type="InterPro" id="IPR013249">
    <property type="entry name" value="RNA_pol_sigma70_r4_t2"/>
</dbReference>
<dbReference type="AlphaFoldDB" id="A0A4U0P696"/>
<evidence type="ECO:0000313" key="6">
    <source>
        <dbReference type="EMBL" id="TJZ62957.1"/>
    </source>
</evidence>
<sequence>MQIDFNNIQNEKKRWEFIYDNFYQSLCYFSNTVLQDQEKAQDVVQSALIKLWQDKTVFKDVNHLRNFLYKSVRNATINELNTTATHEKILGRLADNNPKLYEQDDHFHSIVRAELYRRILDEVSNLPDKTAEVFKLAFLEQKSNQEIADQMSISINTVKVHKNNAKKALKHTLKDLFPLAALILWDTFQ</sequence>
<dbReference type="InterPro" id="IPR014284">
    <property type="entry name" value="RNA_pol_sigma-70_dom"/>
</dbReference>
<gene>
    <name evidence="6" type="ORF">FAZ15_01255</name>
</gene>
<dbReference type="GO" id="GO:0003677">
    <property type="term" value="F:DNA binding"/>
    <property type="evidence" value="ECO:0007669"/>
    <property type="project" value="InterPro"/>
</dbReference>
<comment type="caution">
    <text evidence="6">The sequence shown here is derived from an EMBL/GenBank/DDBJ whole genome shotgun (WGS) entry which is preliminary data.</text>
</comment>
<feature type="domain" description="HTH luxR-type" evidence="5">
    <location>
        <begin position="123"/>
        <end position="180"/>
    </location>
</feature>
<dbReference type="InterPro" id="IPR013325">
    <property type="entry name" value="RNA_pol_sigma_r2"/>
</dbReference>
<dbReference type="GO" id="GO:0006352">
    <property type="term" value="P:DNA-templated transcription initiation"/>
    <property type="evidence" value="ECO:0007669"/>
    <property type="project" value="InterPro"/>
</dbReference>
<evidence type="ECO:0000256" key="1">
    <source>
        <dbReference type="ARBA" id="ARBA00010641"/>
    </source>
</evidence>
<dbReference type="RefSeq" id="WP_136899339.1">
    <property type="nucleotide sequence ID" value="NZ_SUME01000001.1"/>
</dbReference>
<dbReference type="PANTHER" id="PTHR43133">
    <property type="entry name" value="RNA POLYMERASE ECF-TYPE SIGMA FACTO"/>
    <property type="match status" value="1"/>
</dbReference>
<comment type="similarity">
    <text evidence="1">Belongs to the sigma-70 factor family. ECF subfamily.</text>
</comment>
<evidence type="ECO:0000256" key="4">
    <source>
        <dbReference type="ARBA" id="ARBA00023163"/>
    </source>
</evidence>
<evidence type="ECO:0000256" key="2">
    <source>
        <dbReference type="ARBA" id="ARBA00023015"/>
    </source>
</evidence>
<keyword evidence="2" id="KW-0805">Transcription regulation</keyword>
<dbReference type="CDD" id="cd06171">
    <property type="entry name" value="Sigma70_r4"/>
    <property type="match status" value="1"/>
</dbReference>
<evidence type="ECO:0000259" key="5">
    <source>
        <dbReference type="SMART" id="SM00421"/>
    </source>
</evidence>
<evidence type="ECO:0000256" key="3">
    <source>
        <dbReference type="ARBA" id="ARBA00023082"/>
    </source>
</evidence>
<dbReference type="InterPro" id="IPR013324">
    <property type="entry name" value="RNA_pol_sigma_r3/r4-like"/>
</dbReference>
<keyword evidence="4" id="KW-0804">Transcription</keyword>
<proteinExistence type="inferred from homology"/>
<dbReference type="Proteomes" id="UP000306808">
    <property type="component" value="Unassembled WGS sequence"/>
</dbReference>
<protein>
    <submittedName>
        <fullName evidence="6">RNA polymerase sigma-70 factor</fullName>
    </submittedName>
</protein>
<name>A0A4U0P696_9SPHI</name>
<dbReference type="Gene3D" id="1.10.10.10">
    <property type="entry name" value="Winged helix-like DNA-binding domain superfamily/Winged helix DNA-binding domain"/>
    <property type="match status" value="1"/>
</dbReference>
<dbReference type="Pfam" id="PF08281">
    <property type="entry name" value="Sigma70_r4_2"/>
    <property type="match status" value="1"/>
</dbReference>
<keyword evidence="7" id="KW-1185">Reference proteome</keyword>
<dbReference type="NCBIfam" id="TIGR02937">
    <property type="entry name" value="sigma70-ECF"/>
    <property type="match status" value="1"/>
</dbReference>
<evidence type="ECO:0000313" key="7">
    <source>
        <dbReference type="Proteomes" id="UP000306808"/>
    </source>
</evidence>
<dbReference type="InterPro" id="IPR036388">
    <property type="entry name" value="WH-like_DNA-bd_sf"/>
</dbReference>
<dbReference type="OrthoDB" id="656273at2"/>
<dbReference type="Gene3D" id="1.10.1740.10">
    <property type="match status" value="1"/>
</dbReference>
<dbReference type="NCBIfam" id="TIGR02985">
    <property type="entry name" value="Sig70_bacteroi1"/>
    <property type="match status" value="1"/>
</dbReference>
<dbReference type="GO" id="GO:0016987">
    <property type="term" value="F:sigma factor activity"/>
    <property type="evidence" value="ECO:0007669"/>
    <property type="project" value="UniProtKB-KW"/>
</dbReference>
<dbReference type="InterPro" id="IPR007627">
    <property type="entry name" value="RNA_pol_sigma70_r2"/>
</dbReference>
<accession>A0A4U0P696</accession>
<dbReference type="InterPro" id="IPR000792">
    <property type="entry name" value="Tscrpt_reg_LuxR_C"/>
</dbReference>
<dbReference type="PANTHER" id="PTHR43133:SF46">
    <property type="entry name" value="RNA POLYMERASE SIGMA-70 FACTOR ECF SUBFAMILY"/>
    <property type="match status" value="1"/>
</dbReference>
<reference evidence="6 7" key="1">
    <citation type="submission" date="2019-04" db="EMBL/GenBank/DDBJ databases">
        <title>Sphingobacterium olei sp. nov., isolated from oil-contaminated soil.</title>
        <authorList>
            <person name="Liu B."/>
        </authorList>
    </citation>
    <scope>NUCLEOTIDE SEQUENCE [LARGE SCALE GENOMIC DNA]</scope>
    <source>
        <strain evidence="6 7">HAL-9</strain>
    </source>
</reference>
<dbReference type="SUPFAM" id="SSF88659">
    <property type="entry name" value="Sigma3 and sigma4 domains of RNA polymerase sigma factors"/>
    <property type="match status" value="1"/>
</dbReference>
<dbReference type="SMART" id="SM00421">
    <property type="entry name" value="HTH_LUXR"/>
    <property type="match status" value="1"/>
</dbReference>
<dbReference type="InterPro" id="IPR039425">
    <property type="entry name" value="RNA_pol_sigma-70-like"/>
</dbReference>
<dbReference type="Pfam" id="PF04542">
    <property type="entry name" value="Sigma70_r2"/>
    <property type="match status" value="1"/>
</dbReference>
<dbReference type="SUPFAM" id="SSF88946">
    <property type="entry name" value="Sigma2 domain of RNA polymerase sigma factors"/>
    <property type="match status" value="1"/>
</dbReference>
<dbReference type="EMBL" id="SUME01000001">
    <property type="protein sequence ID" value="TJZ62957.1"/>
    <property type="molecule type" value="Genomic_DNA"/>
</dbReference>
<organism evidence="6 7">
    <name type="scientific">Sphingobacterium olei</name>
    <dbReference type="NCBI Taxonomy" id="2571155"/>
    <lineage>
        <taxon>Bacteria</taxon>
        <taxon>Pseudomonadati</taxon>
        <taxon>Bacteroidota</taxon>
        <taxon>Sphingobacteriia</taxon>
        <taxon>Sphingobacteriales</taxon>
        <taxon>Sphingobacteriaceae</taxon>
        <taxon>Sphingobacterium</taxon>
    </lineage>
</organism>
<keyword evidence="3" id="KW-0731">Sigma factor</keyword>
<dbReference type="InterPro" id="IPR014327">
    <property type="entry name" value="RNA_pol_sigma70_bacteroid"/>
</dbReference>